<accession>A0ABX6T7J1</accession>
<dbReference type="Proteomes" id="UP000516105">
    <property type="component" value="Chromosome"/>
</dbReference>
<name>A0ABX6T7J1_9SPHN</name>
<evidence type="ECO:0000256" key="1">
    <source>
        <dbReference type="SAM" id="Phobius"/>
    </source>
</evidence>
<feature type="transmembrane region" description="Helical" evidence="1">
    <location>
        <begin position="111"/>
        <end position="127"/>
    </location>
</feature>
<keyword evidence="1" id="KW-0812">Transmembrane</keyword>
<gene>
    <name evidence="2" type="ORF">H9L14_12345</name>
</gene>
<evidence type="ECO:0008006" key="4">
    <source>
        <dbReference type="Google" id="ProtNLM"/>
    </source>
</evidence>
<protein>
    <recommendedName>
        <fullName evidence="4">DUF805 domain-containing protein</fullName>
    </recommendedName>
</protein>
<dbReference type="EMBL" id="CP060782">
    <property type="protein sequence ID" value="QNP45374.1"/>
    <property type="molecule type" value="Genomic_DNA"/>
</dbReference>
<evidence type="ECO:0000313" key="2">
    <source>
        <dbReference type="EMBL" id="QNP45374.1"/>
    </source>
</evidence>
<proteinExistence type="predicted"/>
<keyword evidence="1" id="KW-1133">Transmembrane helix</keyword>
<keyword evidence="1" id="KW-0472">Membrane</keyword>
<feature type="transmembrane region" description="Helical" evidence="1">
    <location>
        <begin position="38"/>
        <end position="61"/>
    </location>
</feature>
<reference evidence="2 3" key="1">
    <citation type="submission" date="2020-08" db="EMBL/GenBank/DDBJ databases">
        <title>Genome sequence of Sphingomonas sediminicola KACC 15039T.</title>
        <authorList>
            <person name="Hyun D.-W."/>
            <person name="Bae J.-W."/>
        </authorList>
    </citation>
    <scope>NUCLEOTIDE SEQUENCE [LARGE SCALE GENOMIC DNA]</scope>
    <source>
        <strain evidence="2 3">KACC 15039</strain>
    </source>
</reference>
<feature type="transmembrane region" description="Helical" evidence="1">
    <location>
        <begin position="82"/>
        <end position="99"/>
    </location>
</feature>
<feature type="transmembrane region" description="Helical" evidence="1">
    <location>
        <begin position="12"/>
        <end position="32"/>
    </location>
</feature>
<evidence type="ECO:0000313" key="3">
    <source>
        <dbReference type="Proteomes" id="UP000516105"/>
    </source>
</evidence>
<keyword evidence="3" id="KW-1185">Reference proteome</keyword>
<sequence length="139" mass="15420">MLVMRTQAWKNYNIRVVWLTALYSVLLIAAVYGFKRQLFGGLAAYVAAVLPALPIIGIFAAMGRYLVEEQDEYIRTLMVRQSLWASAFTLSVATIWGFLESFELAGHVDSYMIVVVWFFGQGVGAIVNKVTRGEAASCA</sequence>
<organism evidence="2 3">
    <name type="scientific">Sphingomonas sediminicola</name>
    <dbReference type="NCBI Taxonomy" id="386874"/>
    <lineage>
        <taxon>Bacteria</taxon>
        <taxon>Pseudomonadati</taxon>
        <taxon>Pseudomonadota</taxon>
        <taxon>Alphaproteobacteria</taxon>
        <taxon>Sphingomonadales</taxon>
        <taxon>Sphingomonadaceae</taxon>
        <taxon>Sphingomonas</taxon>
    </lineage>
</organism>